<feature type="region of interest" description="Disordered" evidence="1">
    <location>
        <begin position="96"/>
        <end position="191"/>
    </location>
</feature>
<evidence type="ECO:0000256" key="1">
    <source>
        <dbReference type="SAM" id="MobiDB-lite"/>
    </source>
</evidence>
<comment type="caution">
    <text evidence="2">The sequence shown here is derived from an EMBL/GenBank/DDBJ whole genome shotgun (WGS) entry which is preliminary data.</text>
</comment>
<name>A0A8J8VW01_9EURO</name>
<dbReference type="OrthoDB" id="4361088at2759"/>
<accession>A0A8J8VW01</accession>
<evidence type="ECO:0000313" key="3">
    <source>
        <dbReference type="Proteomes" id="UP000631181"/>
    </source>
</evidence>
<feature type="region of interest" description="Disordered" evidence="1">
    <location>
        <begin position="1"/>
        <end position="21"/>
    </location>
</feature>
<proteinExistence type="predicted"/>
<sequence>MGLAPVTSPPGRHGLHESTSPRLMSIRDAQAEKPHRQFSSDGSIQLLPEFCQINIYAPDPTPEAEHMEFPPLEMPRPNWEPVPVPSQLVGKVKTDFVPSRSHGSRQVDEKLGPGPEPQPEPEPDSAAQSSSLSSSGPSSLASAISTASCAQQQQASHEPHQQQHGDQPQPEGSPTGSNPIPTFVELAIDPPGPCPGQDVHIRPKVTFPFYDLVTDDEVIVSSVDVEFLDTVTDQIDRLRILIELLENWGAAHALRLSTFRIQAQLWRRDRRLWELQMLREVVSTRNLHMLHPGFTVQSLVAASRFAEQQTRNDRRGAVEPWLLVMDEMEWKGLQAYTLRIRNTADTVKKGIYDLLSEDDKLLANNRRLVREVRLLEMKKWRASFSRALSLSIPPFTPHTNKSDIELG</sequence>
<reference evidence="2" key="1">
    <citation type="journal article" date="2020" name="Front. Microbiol.">
        <title>Gene regulatory networks of Penicillium echinulatum 2HH and Penicillium oxalicum 114-2 inferred by a computational biology approach.</title>
        <authorList>
            <person name="Lenz A.R."/>
            <person name="Galan-Vasquez E."/>
            <person name="Balbinot E."/>
            <person name="De Abreu F.P."/>
            <person name="De Oliveira N.S."/>
            <person name="Da Rosa L.O."/>
            <person name="De Avila E Silva S."/>
            <person name="Camassola M."/>
            <person name="Dillon A.J.P."/>
            <person name="Perez-Rueda E."/>
        </authorList>
    </citation>
    <scope>NUCLEOTIDE SEQUENCE</scope>
    <source>
        <strain evidence="2">S1M29</strain>
    </source>
</reference>
<evidence type="ECO:0000313" key="2">
    <source>
        <dbReference type="EMBL" id="KAF7712446.1"/>
    </source>
</evidence>
<organism evidence="2 3">
    <name type="scientific">Penicillium ucsense</name>
    <dbReference type="NCBI Taxonomy" id="2839758"/>
    <lineage>
        <taxon>Eukaryota</taxon>
        <taxon>Fungi</taxon>
        <taxon>Dikarya</taxon>
        <taxon>Ascomycota</taxon>
        <taxon>Pezizomycotina</taxon>
        <taxon>Eurotiomycetes</taxon>
        <taxon>Eurotiomycetidae</taxon>
        <taxon>Eurotiales</taxon>
        <taxon>Aspergillaceae</taxon>
        <taxon>Penicillium</taxon>
    </lineage>
</organism>
<gene>
    <name evidence="2" type="ORF">PECM_002780</name>
</gene>
<feature type="compositionally biased region" description="Low complexity" evidence="1">
    <location>
        <begin position="125"/>
        <end position="156"/>
    </location>
</feature>
<dbReference type="EMBL" id="WIWV01000178">
    <property type="protein sequence ID" value="KAF7712446.1"/>
    <property type="molecule type" value="Genomic_DNA"/>
</dbReference>
<keyword evidence="3" id="KW-1185">Reference proteome</keyword>
<feature type="region of interest" description="Disordered" evidence="1">
    <location>
        <begin position="59"/>
        <end position="78"/>
    </location>
</feature>
<dbReference type="AlphaFoldDB" id="A0A8J8VW01"/>
<dbReference type="Proteomes" id="UP000631181">
    <property type="component" value="Unassembled WGS sequence"/>
</dbReference>
<protein>
    <submittedName>
        <fullName evidence="2">Uncharacterized protein</fullName>
    </submittedName>
</protein>